<feature type="transmembrane region" description="Helical" evidence="1">
    <location>
        <begin position="73"/>
        <end position="94"/>
    </location>
</feature>
<keyword evidence="1" id="KW-0812">Transmembrane</keyword>
<feature type="transmembrane region" description="Helical" evidence="1">
    <location>
        <begin position="41"/>
        <end position="61"/>
    </location>
</feature>
<reference evidence="2 3" key="1">
    <citation type="submission" date="2019-07" db="EMBL/GenBank/DDBJ databases">
        <authorList>
            <person name="Duangmal K."/>
            <person name="Teo W.F.A."/>
        </authorList>
    </citation>
    <scope>NUCLEOTIDE SEQUENCE [LARGE SCALE GENOMIC DNA]</scope>
    <source>
        <strain evidence="2 3">TBRC 6029</strain>
    </source>
</reference>
<dbReference type="EMBL" id="VJWX01000414">
    <property type="protein sequence ID" value="TVT30457.1"/>
    <property type="molecule type" value="Genomic_DNA"/>
</dbReference>
<comment type="caution">
    <text evidence="2">The sequence shown here is derived from an EMBL/GenBank/DDBJ whole genome shotgun (WGS) entry which is preliminary data.</text>
</comment>
<protein>
    <submittedName>
        <fullName evidence="2">Uncharacterized protein</fullName>
    </submittedName>
</protein>
<dbReference type="RefSeq" id="WP_144592056.1">
    <property type="nucleotide sequence ID" value="NZ_VJWX01000414.1"/>
</dbReference>
<keyword evidence="1" id="KW-1133">Transmembrane helix</keyword>
<keyword evidence="1" id="KW-0472">Membrane</keyword>
<evidence type="ECO:0000313" key="2">
    <source>
        <dbReference type="EMBL" id="TVT30457.1"/>
    </source>
</evidence>
<sequence>MTGKSVSRAKAADLRTFLVPALLTYSAGVLVLLVYLLLGNALGIVLGLIAVALGLVWWRHVLGGRMVPRQVPVKGLVVLTVAAAAFTVLSFLLAD</sequence>
<feature type="transmembrane region" description="Helical" evidence="1">
    <location>
        <begin position="12"/>
        <end position="35"/>
    </location>
</feature>
<reference evidence="2 3" key="2">
    <citation type="submission" date="2019-08" db="EMBL/GenBank/DDBJ databases">
        <title>Amycolatopsis acidicola sp. nov., isolated from peat swamp forest soil.</title>
        <authorList>
            <person name="Srisuk N."/>
        </authorList>
    </citation>
    <scope>NUCLEOTIDE SEQUENCE [LARGE SCALE GENOMIC DNA]</scope>
    <source>
        <strain evidence="2 3">TBRC 6029</strain>
    </source>
</reference>
<dbReference type="AlphaFoldDB" id="A0A558B1S5"/>
<gene>
    <name evidence="2" type="ORF">FNH05_29145</name>
</gene>
<name>A0A558B1S5_9PSEU</name>
<evidence type="ECO:0000313" key="3">
    <source>
        <dbReference type="Proteomes" id="UP000320011"/>
    </source>
</evidence>
<evidence type="ECO:0000256" key="1">
    <source>
        <dbReference type="SAM" id="Phobius"/>
    </source>
</evidence>
<proteinExistence type="predicted"/>
<accession>A0A558B1S5</accession>
<organism evidence="2 3">
    <name type="scientific">Amycolatopsis rhizosphaerae</name>
    <dbReference type="NCBI Taxonomy" id="2053003"/>
    <lineage>
        <taxon>Bacteria</taxon>
        <taxon>Bacillati</taxon>
        <taxon>Actinomycetota</taxon>
        <taxon>Actinomycetes</taxon>
        <taxon>Pseudonocardiales</taxon>
        <taxon>Pseudonocardiaceae</taxon>
        <taxon>Amycolatopsis</taxon>
    </lineage>
</organism>
<dbReference type="Proteomes" id="UP000320011">
    <property type="component" value="Unassembled WGS sequence"/>
</dbReference>
<keyword evidence="3" id="KW-1185">Reference proteome</keyword>